<dbReference type="EC" id="2.3.2.27" evidence="4"/>
<dbReference type="FunFam" id="3.30.40.10:FF:000041">
    <property type="entry name" value="E3 ubiquitin-protein ligase SINAT3"/>
    <property type="match status" value="1"/>
</dbReference>
<dbReference type="InterPro" id="IPR052088">
    <property type="entry name" value="E3_ubiquitin-ligase_SINA"/>
</dbReference>
<evidence type="ECO:0000256" key="11">
    <source>
        <dbReference type="SAM" id="MobiDB-lite"/>
    </source>
</evidence>
<evidence type="ECO:0000256" key="2">
    <source>
        <dbReference type="ARBA" id="ARBA00004906"/>
    </source>
</evidence>
<dbReference type="Pfam" id="PF03145">
    <property type="entry name" value="Sina_TRAF"/>
    <property type="match status" value="1"/>
</dbReference>
<dbReference type="Gene3D" id="2.60.210.10">
    <property type="entry name" value="Apoptosis, Tumor Necrosis Factor Receptor Associated Protein 2, Chain A"/>
    <property type="match status" value="1"/>
</dbReference>
<evidence type="ECO:0000259" key="13">
    <source>
        <dbReference type="PROSITE" id="PS51081"/>
    </source>
</evidence>
<dbReference type="GO" id="GO:0005737">
    <property type="term" value="C:cytoplasm"/>
    <property type="evidence" value="ECO:0007669"/>
    <property type="project" value="InterPro"/>
</dbReference>
<dbReference type="AlphaFoldDB" id="A0AAN8VVX4"/>
<dbReference type="GO" id="GO:0061630">
    <property type="term" value="F:ubiquitin protein ligase activity"/>
    <property type="evidence" value="ECO:0007669"/>
    <property type="project" value="UniProtKB-EC"/>
</dbReference>
<evidence type="ECO:0000256" key="6">
    <source>
        <dbReference type="ARBA" id="ARBA00022723"/>
    </source>
</evidence>
<accession>A0AAN8VVX4</accession>
<sequence length="308" mass="34608">MAPSGTICKEVVKSNTASSDYHSPSADLESRNSPSRKAAAAHTGHSRVSSHNEVQELLECPVCTNLMYPPIHQCPNGHTLCSSCKARVHNSCPTCRNELGNIRCLALEKVAASLELPCRYQPLGCPDIFPYYGKLRHEQSCRFRPYNCPYAGAECSATGDIPSLVEHLKNNHKVDMHDGCTFNHRYVKDNVLEVENATWMLTVFNCFGRQFCLHFEAFQLGMAPVYIAFLRFMGDDNDAKKFNYSLEVGGNGRKLTWQGVPRSIRDSHKKVRDSLDGLIIPRNLALFFSGGNRQELKLKIAGRIWREQ</sequence>
<evidence type="ECO:0000256" key="4">
    <source>
        <dbReference type="ARBA" id="ARBA00012483"/>
    </source>
</evidence>
<dbReference type="PANTHER" id="PTHR10315">
    <property type="entry name" value="E3 UBIQUITIN PROTEIN LIGASE SIAH"/>
    <property type="match status" value="1"/>
</dbReference>
<dbReference type="SUPFAM" id="SSF57850">
    <property type="entry name" value="RING/U-box"/>
    <property type="match status" value="1"/>
</dbReference>
<dbReference type="InterPro" id="IPR049548">
    <property type="entry name" value="Sina-like_RING"/>
</dbReference>
<comment type="pathway">
    <text evidence="2">Protein modification; protein ubiquitination.</text>
</comment>
<evidence type="ECO:0000256" key="7">
    <source>
        <dbReference type="ARBA" id="ARBA00022771"/>
    </source>
</evidence>
<dbReference type="GO" id="GO:0006511">
    <property type="term" value="P:ubiquitin-dependent protein catabolic process"/>
    <property type="evidence" value="ECO:0007669"/>
    <property type="project" value="InterPro"/>
</dbReference>
<dbReference type="CDD" id="cd16571">
    <property type="entry name" value="RING-HC_SIAHs"/>
    <property type="match status" value="1"/>
</dbReference>
<keyword evidence="6" id="KW-0479">Metal-binding</keyword>
<keyword evidence="5" id="KW-0808">Transferase</keyword>
<comment type="caution">
    <text evidence="14">The sequence shown here is derived from an EMBL/GenBank/DDBJ whole genome shotgun (WGS) entry which is preliminary data.</text>
</comment>
<evidence type="ECO:0000256" key="3">
    <source>
        <dbReference type="ARBA" id="ARBA00009119"/>
    </source>
</evidence>
<dbReference type="EMBL" id="JBAMMX010000007">
    <property type="protein sequence ID" value="KAK6937041.1"/>
    <property type="molecule type" value="Genomic_DNA"/>
</dbReference>
<evidence type="ECO:0000256" key="9">
    <source>
        <dbReference type="ARBA" id="ARBA00022833"/>
    </source>
</evidence>
<dbReference type="Proteomes" id="UP001370490">
    <property type="component" value="Unassembled WGS sequence"/>
</dbReference>
<feature type="region of interest" description="Disordered" evidence="11">
    <location>
        <begin position="13"/>
        <end position="50"/>
    </location>
</feature>
<name>A0AAN8VVX4_9MAGN</name>
<feature type="domain" description="RING-type" evidence="12">
    <location>
        <begin position="60"/>
        <end position="96"/>
    </location>
</feature>
<evidence type="ECO:0000259" key="12">
    <source>
        <dbReference type="PROSITE" id="PS50089"/>
    </source>
</evidence>
<dbReference type="PANTHER" id="PTHR10315:SF117">
    <property type="entry name" value="RING-TYPE E3 UBIQUITIN TRANSFERASE"/>
    <property type="match status" value="1"/>
</dbReference>
<evidence type="ECO:0000313" key="15">
    <source>
        <dbReference type="Proteomes" id="UP001370490"/>
    </source>
</evidence>
<dbReference type="Pfam" id="PF21362">
    <property type="entry name" value="Sina_RING"/>
    <property type="match status" value="1"/>
</dbReference>
<dbReference type="InterPro" id="IPR013083">
    <property type="entry name" value="Znf_RING/FYVE/PHD"/>
</dbReference>
<dbReference type="PROSITE" id="PS51081">
    <property type="entry name" value="ZF_SIAH"/>
    <property type="match status" value="1"/>
</dbReference>
<evidence type="ECO:0000313" key="14">
    <source>
        <dbReference type="EMBL" id="KAK6937041.1"/>
    </source>
</evidence>
<dbReference type="SUPFAM" id="SSF49599">
    <property type="entry name" value="TRAF domain-like"/>
    <property type="match status" value="1"/>
</dbReference>
<protein>
    <recommendedName>
        <fullName evidence="4">RING-type E3 ubiquitin transferase</fullName>
        <ecNumber evidence="4">2.3.2.27</ecNumber>
    </recommendedName>
</protein>
<organism evidence="14 15">
    <name type="scientific">Dillenia turbinata</name>
    <dbReference type="NCBI Taxonomy" id="194707"/>
    <lineage>
        <taxon>Eukaryota</taxon>
        <taxon>Viridiplantae</taxon>
        <taxon>Streptophyta</taxon>
        <taxon>Embryophyta</taxon>
        <taxon>Tracheophyta</taxon>
        <taxon>Spermatophyta</taxon>
        <taxon>Magnoliopsida</taxon>
        <taxon>eudicotyledons</taxon>
        <taxon>Gunneridae</taxon>
        <taxon>Pentapetalae</taxon>
        <taxon>Dilleniales</taxon>
        <taxon>Dilleniaceae</taxon>
        <taxon>Dillenia</taxon>
    </lineage>
</organism>
<evidence type="ECO:0000256" key="1">
    <source>
        <dbReference type="ARBA" id="ARBA00000900"/>
    </source>
</evidence>
<feature type="domain" description="SIAH-type" evidence="13">
    <location>
        <begin position="113"/>
        <end position="173"/>
    </location>
</feature>
<dbReference type="PROSITE" id="PS50089">
    <property type="entry name" value="ZF_RING_2"/>
    <property type="match status" value="1"/>
</dbReference>
<reference evidence="14 15" key="1">
    <citation type="submission" date="2023-12" db="EMBL/GenBank/DDBJ databases">
        <title>A high-quality genome assembly for Dillenia turbinata (Dilleniales).</title>
        <authorList>
            <person name="Chanderbali A."/>
        </authorList>
    </citation>
    <scope>NUCLEOTIDE SEQUENCE [LARGE SCALE GENOMIC DNA]</scope>
    <source>
        <strain evidence="14">LSX21</strain>
        <tissue evidence="14">Leaf</tissue>
    </source>
</reference>
<dbReference type="GO" id="GO:0008270">
    <property type="term" value="F:zinc ion binding"/>
    <property type="evidence" value="ECO:0007669"/>
    <property type="project" value="UniProtKB-KW"/>
</dbReference>
<dbReference type="Pfam" id="PF21361">
    <property type="entry name" value="Sina_ZnF"/>
    <property type="match status" value="1"/>
</dbReference>
<keyword evidence="9" id="KW-0862">Zinc</keyword>
<feature type="compositionally biased region" description="Polar residues" evidence="11">
    <location>
        <begin position="13"/>
        <end position="22"/>
    </location>
</feature>
<dbReference type="InterPro" id="IPR013010">
    <property type="entry name" value="Znf_SIAH"/>
</dbReference>
<comment type="catalytic activity">
    <reaction evidence="1">
        <text>S-ubiquitinyl-[E2 ubiquitin-conjugating enzyme]-L-cysteine + [acceptor protein]-L-lysine = [E2 ubiquitin-conjugating enzyme]-L-cysteine + N(6)-ubiquitinyl-[acceptor protein]-L-lysine.</text>
        <dbReference type="EC" id="2.3.2.27"/>
    </reaction>
</comment>
<dbReference type="InterPro" id="IPR001841">
    <property type="entry name" value="Znf_RING"/>
</dbReference>
<dbReference type="InterPro" id="IPR018121">
    <property type="entry name" value="7-in-absentia-prot_TRAF-dom"/>
</dbReference>
<dbReference type="InterPro" id="IPR008974">
    <property type="entry name" value="TRAF-like"/>
</dbReference>
<evidence type="ECO:0000256" key="5">
    <source>
        <dbReference type="ARBA" id="ARBA00022679"/>
    </source>
</evidence>
<keyword evidence="7 10" id="KW-0863">Zinc-finger</keyword>
<evidence type="ECO:0000256" key="10">
    <source>
        <dbReference type="PROSITE-ProRule" id="PRU00455"/>
    </source>
</evidence>
<dbReference type="FunFam" id="2.60.210.10:FF:000004">
    <property type="entry name" value="E3 ubiquitin-protein ligase SINAT5-like"/>
    <property type="match status" value="1"/>
</dbReference>
<evidence type="ECO:0000256" key="8">
    <source>
        <dbReference type="ARBA" id="ARBA00022786"/>
    </source>
</evidence>
<gene>
    <name evidence="14" type="ORF">RJ641_034071</name>
</gene>
<keyword evidence="15" id="KW-1185">Reference proteome</keyword>
<proteinExistence type="inferred from homology"/>
<keyword evidence="8" id="KW-0833">Ubl conjugation pathway</keyword>
<dbReference type="Gene3D" id="3.30.40.10">
    <property type="entry name" value="Zinc/RING finger domain, C3HC4 (zinc finger)"/>
    <property type="match status" value="2"/>
</dbReference>
<comment type="similarity">
    <text evidence="3">Belongs to the SINA (Seven in absentia) family.</text>
</comment>